<feature type="transmembrane region" description="Helical" evidence="8">
    <location>
        <begin position="283"/>
        <end position="302"/>
    </location>
</feature>
<feature type="transmembrane region" description="Helical" evidence="8">
    <location>
        <begin position="82"/>
        <end position="101"/>
    </location>
</feature>
<feature type="transmembrane region" description="Helical" evidence="8">
    <location>
        <begin position="198"/>
        <end position="216"/>
    </location>
</feature>
<evidence type="ECO:0000256" key="1">
    <source>
        <dbReference type="ARBA" id="ARBA00003321"/>
    </source>
</evidence>
<feature type="transmembrane region" description="Helical" evidence="8">
    <location>
        <begin position="383"/>
        <end position="403"/>
    </location>
</feature>
<keyword evidence="7 8" id="KW-0472">Membrane</keyword>
<dbReference type="PANTHER" id="PTHR43702:SF12">
    <property type="entry name" value="N-ACETYL GLUCOSAMINE TRANSPORTER NAGP"/>
    <property type="match status" value="1"/>
</dbReference>
<feature type="transmembrane region" description="Helical" evidence="8">
    <location>
        <begin position="145"/>
        <end position="168"/>
    </location>
</feature>
<dbReference type="PANTHER" id="PTHR43702">
    <property type="entry name" value="L-FUCOSE-PROTON SYMPORTER"/>
    <property type="match status" value="1"/>
</dbReference>
<gene>
    <name evidence="9" type="ORF">RI844_14765</name>
</gene>
<name>A0ABZ0GM65_9GAMM</name>
<feature type="transmembrane region" description="Helical" evidence="8">
    <location>
        <begin position="415"/>
        <end position="432"/>
    </location>
</feature>
<feature type="transmembrane region" description="Helical" evidence="8">
    <location>
        <begin position="348"/>
        <end position="371"/>
    </location>
</feature>
<dbReference type="SUPFAM" id="SSF103473">
    <property type="entry name" value="MFS general substrate transporter"/>
    <property type="match status" value="1"/>
</dbReference>
<evidence type="ECO:0000256" key="3">
    <source>
        <dbReference type="ARBA" id="ARBA00009120"/>
    </source>
</evidence>
<dbReference type="RefSeq" id="WP_348395435.1">
    <property type="nucleotide sequence ID" value="NZ_CP136600.1"/>
</dbReference>
<evidence type="ECO:0000256" key="5">
    <source>
        <dbReference type="ARBA" id="ARBA00022692"/>
    </source>
</evidence>
<keyword evidence="10" id="KW-1185">Reference proteome</keyword>
<organism evidence="9 10">
    <name type="scientific">Thalassotalea fonticola</name>
    <dbReference type="NCBI Taxonomy" id="3065649"/>
    <lineage>
        <taxon>Bacteria</taxon>
        <taxon>Pseudomonadati</taxon>
        <taxon>Pseudomonadota</taxon>
        <taxon>Gammaproteobacteria</taxon>
        <taxon>Alteromonadales</taxon>
        <taxon>Colwelliaceae</taxon>
        <taxon>Thalassotalea</taxon>
    </lineage>
</organism>
<dbReference type="Proteomes" id="UP001301442">
    <property type="component" value="Chromosome"/>
</dbReference>
<feature type="transmembrane region" description="Helical" evidence="8">
    <location>
        <begin position="16"/>
        <end position="34"/>
    </location>
</feature>
<accession>A0ABZ0GM65</accession>
<comment type="subcellular location">
    <subcellularLocation>
        <location evidence="2">Cell inner membrane</location>
        <topology evidence="2">Multi-pass membrane protein</topology>
    </subcellularLocation>
</comment>
<dbReference type="InterPro" id="IPR036259">
    <property type="entry name" value="MFS_trans_sf"/>
</dbReference>
<evidence type="ECO:0000313" key="9">
    <source>
        <dbReference type="EMBL" id="WOH36623.1"/>
    </source>
</evidence>
<dbReference type="Gene3D" id="1.20.1250.20">
    <property type="entry name" value="MFS general substrate transporter like domains"/>
    <property type="match status" value="2"/>
</dbReference>
<protein>
    <submittedName>
        <fullName evidence="9">Sugar MFS transporter</fullName>
    </submittedName>
</protein>
<reference evidence="9 10" key="1">
    <citation type="submission" date="2023-09" db="EMBL/GenBank/DDBJ databases">
        <authorList>
            <person name="Qi X."/>
        </authorList>
    </citation>
    <scope>NUCLEOTIDE SEQUENCE [LARGE SCALE GENOMIC DNA]</scope>
    <source>
        <strain evidence="9 10">S1-1</strain>
    </source>
</reference>
<evidence type="ECO:0000313" key="10">
    <source>
        <dbReference type="Proteomes" id="UP001301442"/>
    </source>
</evidence>
<evidence type="ECO:0000256" key="4">
    <source>
        <dbReference type="ARBA" id="ARBA00022475"/>
    </source>
</evidence>
<dbReference type="InterPro" id="IPR011701">
    <property type="entry name" value="MFS"/>
</dbReference>
<evidence type="ECO:0000256" key="6">
    <source>
        <dbReference type="ARBA" id="ARBA00022989"/>
    </source>
</evidence>
<keyword evidence="4" id="KW-1003">Cell membrane</keyword>
<dbReference type="InterPro" id="IPR005964">
    <property type="entry name" value="Glc/Gal_transptr_bac"/>
</dbReference>
<comment type="similarity">
    <text evidence="3">Belongs to the major facilitator superfamily. FHS transporter (TC 2.A.1.7) family.</text>
</comment>
<feature type="transmembrane region" description="Helical" evidence="8">
    <location>
        <begin position="311"/>
        <end position="328"/>
    </location>
</feature>
<evidence type="ECO:0000256" key="7">
    <source>
        <dbReference type="ARBA" id="ARBA00023136"/>
    </source>
</evidence>
<evidence type="ECO:0000256" key="2">
    <source>
        <dbReference type="ARBA" id="ARBA00004429"/>
    </source>
</evidence>
<dbReference type="CDD" id="cd17394">
    <property type="entry name" value="MFS_FucP_like"/>
    <property type="match status" value="1"/>
</dbReference>
<dbReference type="NCBIfam" id="TIGR01272">
    <property type="entry name" value="gluP"/>
    <property type="match status" value="1"/>
</dbReference>
<keyword evidence="5 8" id="KW-0812">Transmembrane</keyword>
<feature type="transmembrane region" description="Helical" evidence="8">
    <location>
        <begin position="247"/>
        <end position="271"/>
    </location>
</feature>
<keyword evidence="6 8" id="KW-1133">Transmembrane helix</keyword>
<dbReference type="InterPro" id="IPR050375">
    <property type="entry name" value="MFS_TsgA-like"/>
</dbReference>
<proteinExistence type="inferred from homology"/>
<evidence type="ECO:0000256" key="8">
    <source>
        <dbReference type="SAM" id="Phobius"/>
    </source>
</evidence>
<dbReference type="Pfam" id="PF07690">
    <property type="entry name" value="MFS_1"/>
    <property type="match status" value="1"/>
</dbReference>
<dbReference type="EMBL" id="CP136600">
    <property type="protein sequence ID" value="WOH36623.1"/>
    <property type="molecule type" value="Genomic_DNA"/>
</dbReference>
<comment type="function">
    <text evidence="1">Intake of glucose and galactose.</text>
</comment>
<sequence>MDVCATASEKPRSSMVPMLIIGGLFFMFGFVTWLNGSLIPFLQIACELNHIEAYFVTLVFYIAYTVTALPMAAVLKRTGYKNGLVIGLFVMAIGALIFIPAAQTKMYSIFLTALFILGTGLTILQTASNPYIVLIGPRETAAVRISMMGILNKSAGIIAPIVFTAYVLTDMSQFNEVRLASLDTAQRLLELQELSERLITPYIIMAVMLVVLALAIKVSPLPEPTFDDEAVDNAHGNKKSILQFPQLILGVITLFFYVGAEVVAGDTIGLYGKQMGVENFGELTAYTMAFMVSAYIIGMIAIPRWISQEKALVTSALLGLLFSLLITTTSTSSTGIWDSMFFWTGVNAIPNTVLFVALLGFANALVWPAVWPMALKDLGKHTASGSALLIMGISGGAIFPLLYGALAESTNNAQASYWIMLPCYGFILFYAIKGHKIKQWSAKK</sequence>
<feature type="transmembrane region" description="Helical" evidence="8">
    <location>
        <begin position="54"/>
        <end position="75"/>
    </location>
</feature>